<reference evidence="2" key="1">
    <citation type="submission" date="2016-04" db="UniProtKB">
        <authorList>
            <consortium name="WormBaseParasite"/>
        </authorList>
    </citation>
    <scope>IDENTIFICATION</scope>
</reference>
<dbReference type="AlphaFoldDB" id="A0A158R8D1"/>
<accession>A0A158R8D1</accession>
<dbReference type="STRING" id="60517.A0A158R8D1"/>
<protein>
    <submittedName>
        <fullName evidence="2">Rab-GAP TBC domain-containing protein</fullName>
    </submittedName>
</protein>
<sequence length="692" mass="77686">LAMALIQAQIVITKSNEIEMLKNVHQRVTNWVKNSPSFLQRQCEDRVISLLKTGLHLIEDVPSGASYAAFKQLAEYLSDDADDTFDIYQMKTVDEDEKMSLIKKLLSLVYYGDMYGNVTPRRNEKNSFRRKYSSGTRTFVEGSDIGDYSSPPYKHQDSAFSNRDTNLLEEVGPKPVVKSNARAQKEDNLSARRRSFDQLDRKSVAVEPNAHVIFSFKEPDFFGVPVTKNARMCDSLQCLGEGLERTTLVKMITIIAAFTFSSSRGRYPNQFQQESSTIPRVPLRNEENTSKEETSTLHFSDYDYVSIPNHTLHSSSTIGHQAFTASDRFEFEGNHVSSRSSSSDRERVSHPLANDSKTLGCPQVPSVGIDEYLMKAVDRASSPDFLTKKKTVSELRPVCISVMRNLRFKAQGPLCHGTTSTWSRVPFGDNALRRSGSPAGSMVWLLIVKTEIFFYASLTEYSQLSLQLKRTVVHYFFVVRSSSNGMKAKVVPTTPSIVPPPRDERSVSRDGSLSSISLFHPYDDNISNGNWRPLSPTAKPHRSRSPSETSDMAVVGVRERVIEIQQRSAAASPAVATKQHFPPLSLIPQLHQQKSESTVDWLDRLKGRLKQYMEPSCREYDVILRWILSCGSRHEGGYAAISLQMSVEDLVNRLAARDAINDSRGVLPPQPLRDGYFNSSKMNLYGASSGKQ</sequence>
<evidence type="ECO:0000313" key="2">
    <source>
        <dbReference type="WBParaSite" id="TASK_0000521101-mRNA-1"/>
    </source>
</evidence>
<feature type="region of interest" description="Disordered" evidence="1">
    <location>
        <begin position="334"/>
        <end position="357"/>
    </location>
</feature>
<feature type="region of interest" description="Disordered" evidence="1">
    <location>
        <begin position="530"/>
        <end position="552"/>
    </location>
</feature>
<proteinExistence type="predicted"/>
<feature type="region of interest" description="Disordered" evidence="1">
    <location>
        <begin position="490"/>
        <end position="510"/>
    </location>
</feature>
<organism evidence="2">
    <name type="scientific">Taenia asiatica</name>
    <name type="common">Asian tapeworm</name>
    <dbReference type="NCBI Taxonomy" id="60517"/>
    <lineage>
        <taxon>Eukaryota</taxon>
        <taxon>Metazoa</taxon>
        <taxon>Spiralia</taxon>
        <taxon>Lophotrochozoa</taxon>
        <taxon>Platyhelminthes</taxon>
        <taxon>Cestoda</taxon>
        <taxon>Eucestoda</taxon>
        <taxon>Cyclophyllidea</taxon>
        <taxon>Taeniidae</taxon>
        <taxon>Taenia</taxon>
    </lineage>
</organism>
<evidence type="ECO:0000256" key="1">
    <source>
        <dbReference type="SAM" id="MobiDB-lite"/>
    </source>
</evidence>
<dbReference type="WBParaSite" id="TASK_0000521101-mRNA-1">
    <property type="protein sequence ID" value="TASK_0000521101-mRNA-1"/>
    <property type="gene ID" value="TASK_0000521101"/>
</dbReference>
<name>A0A158R8D1_TAEAS</name>